<dbReference type="GO" id="GO:0016891">
    <property type="term" value="F:RNA endonuclease activity producing 5'-phosphomonoesters, hydrolytic mechanism"/>
    <property type="evidence" value="ECO:0007669"/>
    <property type="project" value="InterPro"/>
</dbReference>
<evidence type="ECO:0000256" key="5">
    <source>
        <dbReference type="SAM" id="MobiDB-lite"/>
    </source>
</evidence>
<feature type="region of interest" description="Disordered" evidence="5">
    <location>
        <begin position="373"/>
        <end position="392"/>
    </location>
</feature>
<dbReference type="GO" id="GO:0005524">
    <property type="term" value="F:ATP binding"/>
    <property type="evidence" value="ECO:0007669"/>
    <property type="project" value="UniProtKB-KW"/>
</dbReference>
<dbReference type="Proteomes" id="UP000794436">
    <property type="component" value="Unassembled WGS sequence"/>
</dbReference>
<dbReference type="InterPro" id="IPR027417">
    <property type="entry name" value="P-loop_NTPase"/>
</dbReference>
<dbReference type="InterPro" id="IPR014001">
    <property type="entry name" value="Helicase_ATP-bd"/>
</dbReference>
<proteinExistence type="inferred from homology"/>
<keyword evidence="10" id="KW-1185">Reference proteome</keyword>
<evidence type="ECO:0000313" key="9">
    <source>
        <dbReference type="EMBL" id="TMW64490.1"/>
    </source>
</evidence>
<sequence length="707" mass="79557">MASVDGSEDSLRPFQTQVLELARDENVVMVGATGIGKTFVAIALLSELDYAGGKRAFFMAPTRQLVWQIAAKIRQLSTLRVNAYTGGETELWDARKWQRELALYRVLVCTPEVVRNLLEKAYVTMDQINVLVFDECHHVTKRHPYAQVAKMYTLARESGGDPADLPRIFGATACPTEHCASTLHARLHHTDLDEDDMFEYAAMAPVVYETYAKEEEPSSEDIARVQGDVMTEEEWEAQSRRGTVFEKLQHELDELKAIPVLDRLLQKSSKLAATDRAHREKLVRRFVLSCVEVYKNLGLWCFYKCIELEVERSAIGASMLIHVPGTMYGYDRDAVETLLMARARRDKCEFAATSRLDKLEEILRQRIETQSDPSVISEDASDSGVSTSTSSRSSSQGIIFVTTRMECRVVCEYLNAKLGGHVYDEEAGELSYDESRMFSQHPEEVSDPLFASVLGQAGRTDAASTNLPSMEDTLRKFETGAIPFLVSTAVSIEGVDFPQCSLIVVMGRVQTPRQFIQLRGRARHQDGLVYYLAEDGDHEHHTHYRKLLHQATAIKRLDFQHDKQVTEAQLPRSRDADSRVRIDVSGALLDLDSSISRLNEFVQSLPSELYTVDYKTMYTYEEHRIANRLMFSATLHLPVELEIEPITSEVKPSKAAAKAAAALDGCRRLLEEGQLDESLNSVYRKRKNPGKVVQSDDLSSFLGALCM</sequence>
<feature type="domain" description="Helicase C-terminal" evidence="7">
    <location>
        <begin position="355"/>
        <end position="565"/>
    </location>
</feature>
<evidence type="ECO:0000259" key="8">
    <source>
        <dbReference type="PROSITE" id="PS51327"/>
    </source>
</evidence>
<evidence type="ECO:0000256" key="2">
    <source>
        <dbReference type="ARBA" id="ARBA00022801"/>
    </source>
</evidence>
<comment type="similarity">
    <text evidence="4">Belongs to the helicase family. Dicer subfamily.</text>
</comment>
<dbReference type="PANTHER" id="PTHR14074:SF16">
    <property type="entry name" value="ANTIVIRAL INNATE IMMUNE RESPONSE RECEPTOR RIG-I"/>
    <property type="match status" value="1"/>
</dbReference>
<dbReference type="InterPro" id="IPR001650">
    <property type="entry name" value="Helicase_C-like"/>
</dbReference>
<organism evidence="9 10">
    <name type="scientific">Pythium oligandrum</name>
    <name type="common">Mycoparasitic fungus</name>
    <dbReference type="NCBI Taxonomy" id="41045"/>
    <lineage>
        <taxon>Eukaryota</taxon>
        <taxon>Sar</taxon>
        <taxon>Stramenopiles</taxon>
        <taxon>Oomycota</taxon>
        <taxon>Peronosporomycetes</taxon>
        <taxon>Pythiales</taxon>
        <taxon>Pythiaceae</taxon>
        <taxon>Pythium</taxon>
    </lineage>
</organism>
<dbReference type="SMART" id="SM00490">
    <property type="entry name" value="HELICc"/>
    <property type="match status" value="1"/>
</dbReference>
<evidence type="ECO:0000256" key="4">
    <source>
        <dbReference type="PROSITE-ProRule" id="PRU00657"/>
    </source>
</evidence>
<dbReference type="InterPro" id="IPR051363">
    <property type="entry name" value="RLR_Helicase"/>
</dbReference>
<keyword evidence="4" id="KW-0694">RNA-binding</keyword>
<dbReference type="SMART" id="SM00487">
    <property type="entry name" value="DEXDc"/>
    <property type="match status" value="1"/>
</dbReference>
<feature type="domain" description="Dicer dsRNA-binding fold" evidence="8">
    <location>
        <begin position="594"/>
        <end position="689"/>
    </location>
</feature>
<dbReference type="SUPFAM" id="SSF52540">
    <property type="entry name" value="P-loop containing nucleoside triphosphate hydrolases"/>
    <property type="match status" value="1"/>
</dbReference>
<keyword evidence="2" id="KW-0378">Hydrolase</keyword>
<dbReference type="OrthoDB" id="6513042at2759"/>
<dbReference type="Gene3D" id="3.30.160.380">
    <property type="entry name" value="Dicer dimerisation domain"/>
    <property type="match status" value="1"/>
</dbReference>
<accession>A0A8K1CKT3</accession>
<gene>
    <name evidence="9" type="ORF">Poli38472_011370</name>
</gene>
<reference evidence="9" key="1">
    <citation type="submission" date="2019-03" db="EMBL/GenBank/DDBJ databases">
        <title>Long read genome sequence of the mycoparasitic Pythium oligandrum ATCC 38472 isolated from sugarbeet rhizosphere.</title>
        <authorList>
            <person name="Gaulin E."/>
        </authorList>
    </citation>
    <scope>NUCLEOTIDE SEQUENCE</scope>
    <source>
        <strain evidence="9">ATCC 38472_TT</strain>
    </source>
</reference>
<dbReference type="InterPro" id="IPR011545">
    <property type="entry name" value="DEAD/DEAH_box_helicase_dom"/>
</dbReference>
<keyword evidence="1" id="KW-0547">Nucleotide-binding</keyword>
<dbReference type="PANTHER" id="PTHR14074">
    <property type="entry name" value="HELICASE WITH DEATH DOMAIN-RELATED"/>
    <property type="match status" value="1"/>
</dbReference>
<dbReference type="EMBL" id="SPLM01000039">
    <property type="protein sequence ID" value="TMW64490.1"/>
    <property type="molecule type" value="Genomic_DNA"/>
</dbReference>
<evidence type="ECO:0000259" key="7">
    <source>
        <dbReference type="PROSITE" id="PS51194"/>
    </source>
</evidence>
<feature type="compositionally biased region" description="Low complexity" evidence="5">
    <location>
        <begin position="382"/>
        <end position="392"/>
    </location>
</feature>
<evidence type="ECO:0000256" key="3">
    <source>
        <dbReference type="ARBA" id="ARBA00022840"/>
    </source>
</evidence>
<protein>
    <submittedName>
        <fullName evidence="9">Uncharacterized protein</fullName>
    </submittedName>
</protein>
<dbReference type="Pfam" id="PF00271">
    <property type="entry name" value="Helicase_C"/>
    <property type="match status" value="1"/>
</dbReference>
<dbReference type="Pfam" id="PF00270">
    <property type="entry name" value="DEAD"/>
    <property type="match status" value="1"/>
</dbReference>
<dbReference type="Gene3D" id="3.40.50.300">
    <property type="entry name" value="P-loop containing nucleotide triphosphate hydrolases"/>
    <property type="match status" value="2"/>
</dbReference>
<evidence type="ECO:0000259" key="6">
    <source>
        <dbReference type="PROSITE" id="PS51192"/>
    </source>
</evidence>
<name>A0A8K1CKT3_PYTOL</name>
<comment type="caution">
    <text evidence="9">The sequence shown here is derived from an EMBL/GenBank/DDBJ whole genome shotgun (WGS) entry which is preliminary data.</text>
</comment>
<dbReference type="PROSITE" id="PS51192">
    <property type="entry name" value="HELICASE_ATP_BIND_1"/>
    <property type="match status" value="1"/>
</dbReference>
<evidence type="ECO:0000313" key="10">
    <source>
        <dbReference type="Proteomes" id="UP000794436"/>
    </source>
</evidence>
<dbReference type="PROSITE" id="PS51194">
    <property type="entry name" value="HELICASE_CTER"/>
    <property type="match status" value="1"/>
</dbReference>
<dbReference type="GO" id="GO:0003723">
    <property type="term" value="F:RNA binding"/>
    <property type="evidence" value="ECO:0007669"/>
    <property type="project" value="UniProtKB-UniRule"/>
</dbReference>
<dbReference type="Pfam" id="PF03368">
    <property type="entry name" value="Dicer_dimer"/>
    <property type="match status" value="1"/>
</dbReference>
<dbReference type="InterPro" id="IPR038248">
    <property type="entry name" value="Dicer_dimer_sf"/>
</dbReference>
<evidence type="ECO:0000256" key="1">
    <source>
        <dbReference type="ARBA" id="ARBA00022741"/>
    </source>
</evidence>
<feature type="domain" description="Helicase ATP-binding" evidence="6">
    <location>
        <begin position="18"/>
        <end position="193"/>
    </location>
</feature>
<keyword evidence="3" id="KW-0067">ATP-binding</keyword>
<dbReference type="AlphaFoldDB" id="A0A8K1CKT3"/>
<dbReference type="GO" id="GO:0005737">
    <property type="term" value="C:cytoplasm"/>
    <property type="evidence" value="ECO:0007669"/>
    <property type="project" value="TreeGrafter"/>
</dbReference>
<dbReference type="InterPro" id="IPR005034">
    <property type="entry name" value="Dicer_dimerisation"/>
</dbReference>
<dbReference type="PROSITE" id="PS51327">
    <property type="entry name" value="DICER_DSRBF"/>
    <property type="match status" value="1"/>
</dbReference>